<keyword evidence="2" id="KW-1185">Reference proteome</keyword>
<accession>A0ACC0WNW9</accession>
<name>A0ACC0WNW9_9STRA</name>
<evidence type="ECO:0000313" key="2">
    <source>
        <dbReference type="Proteomes" id="UP001163321"/>
    </source>
</evidence>
<dbReference type="EMBL" id="CM047589">
    <property type="protein sequence ID" value="KAI9920282.1"/>
    <property type="molecule type" value="Genomic_DNA"/>
</dbReference>
<reference evidence="1 2" key="1">
    <citation type="journal article" date="2022" name="bioRxiv">
        <title>The genome of the oomycete Peronosclerospora sorghi, a cosmopolitan pathogen of maize and sorghum, is inflated with dispersed pseudogenes.</title>
        <authorList>
            <person name="Fletcher K."/>
            <person name="Martin F."/>
            <person name="Isakeit T."/>
            <person name="Cavanaugh K."/>
            <person name="Magill C."/>
            <person name="Michelmore R."/>
        </authorList>
    </citation>
    <scope>NUCLEOTIDE SEQUENCE [LARGE SCALE GENOMIC DNA]</scope>
    <source>
        <strain evidence="1">P6</strain>
    </source>
</reference>
<sequence>MPEFTRYLHSKHVFVPGMSDEERLVMFVLSRSPLTMQIGLPEFVTNVIRVASTVLPRLYCQEGDTTKPFLEHVATSACLPLLLGKSSTLVEGERKHSQRVRLERLVVNHAALQAVEYTRVRDETDITSEWLALQVQYDVTEHLVLLPGQEKAMPERRVLKTRFGWTFETEVTRPESLDWVLVHATPFEEKQALGAN</sequence>
<evidence type="ECO:0000313" key="1">
    <source>
        <dbReference type="EMBL" id="KAI9920282.1"/>
    </source>
</evidence>
<comment type="caution">
    <text evidence="1">The sequence shown here is derived from an EMBL/GenBank/DDBJ whole genome shotgun (WGS) entry which is preliminary data.</text>
</comment>
<dbReference type="Proteomes" id="UP001163321">
    <property type="component" value="Chromosome 10"/>
</dbReference>
<gene>
    <name evidence="1" type="ORF">PsorP6_015933</name>
</gene>
<proteinExistence type="predicted"/>
<protein>
    <submittedName>
        <fullName evidence="1">Uncharacterized protein</fullName>
    </submittedName>
</protein>
<organism evidence="1 2">
    <name type="scientific">Peronosclerospora sorghi</name>
    <dbReference type="NCBI Taxonomy" id="230839"/>
    <lineage>
        <taxon>Eukaryota</taxon>
        <taxon>Sar</taxon>
        <taxon>Stramenopiles</taxon>
        <taxon>Oomycota</taxon>
        <taxon>Peronosporomycetes</taxon>
        <taxon>Peronosporales</taxon>
        <taxon>Peronosporaceae</taxon>
        <taxon>Peronosclerospora</taxon>
    </lineage>
</organism>